<keyword evidence="5 8" id="KW-0659">Purine metabolism</keyword>
<organism evidence="10 11">
    <name type="scientific">Kineosporia babensis</name>
    <dbReference type="NCBI Taxonomy" id="499548"/>
    <lineage>
        <taxon>Bacteria</taxon>
        <taxon>Bacillati</taxon>
        <taxon>Actinomycetota</taxon>
        <taxon>Actinomycetes</taxon>
        <taxon>Kineosporiales</taxon>
        <taxon>Kineosporiaceae</taxon>
        <taxon>Kineosporia</taxon>
    </lineage>
</organism>
<dbReference type="Proteomes" id="UP001138997">
    <property type="component" value="Unassembled WGS sequence"/>
</dbReference>
<reference evidence="10" key="1">
    <citation type="submission" date="2021-11" db="EMBL/GenBank/DDBJ databases">
        <title>Streptomyces corallinus and Kineosporia corallina sp. nov., two new coral-derived marine actinobacteria.</title>
        <authorList>
            <person name="Buangrab K."/>
            <person name="Sutthacheep M."/>
            <person name="Yeemin T."/>
            <person name="Harunari E."/>
            <person name="Igarashi Y."/>
            <person name="Sripreechasak P."/>
            <person name="Kanchanasin P."/>
            <person name="Tanasupawat S."/>
            <person name="Phongsopitanun W."/>
        </authorList>
    </citation>
    <scope>NUCLEOTIDE SEQUENCE</scope>
    <source>
        <strain evidence="10">JCM 31032</strain>
    </source>
</reference>
<evidence type="ECO:0000256" key="1">
    <source>
        <dbReference type="ARBA" id="ARBA00001043"/>
    </source>
</evidence>
<comment type="subunit">
    <text evidence="4 8">Homotetramer.</text>
</comment>
<evidence type="ECO:0000256" key="8">
    <source>
        <dbReference type="RuleBase" id="RU361270"/>
    </source>
</evidence>
<feature type="binding site" evidence="7">
    <location>
        <position position="7"/>
    </location>
    <ligand>
        <name>substrate</name>
    </ligand>
</feature>
<dbReference type="InterPro" id="IPR023418">
    <property type="entry name" value="Thyroxine_BS"/>
</dbReference>
<dbReference type="AlphaFoldDB" id="A0A9X1NGD8"/>
<dbReference type="CDD" id="cd05822">
    <property type="entry name" value="TLP_HIUase"/>
    <property type="match status" value="1"/>
</dbReference>
<dbReference type="GO" id="GO:0006144">
    <property type="term" value="P:purine nucleobase metabolic process"/>
    <property type="evidence" value="ECO:0007669"/>
    <property type="project" value="UniProtKB-KW"/>
</dbReference>
<dbReference type="InterPro" id="IPR000895">
    <property type="entry name" value="Transthyretin/HIU_hydrolase"/>
</dbReference>
<evidence type="ECO:0000259" key="9">
    <source>
        <dbReference type="Pfam" id="PF00576"/>
    </source>
</evidence>
<feature type="binding site" evidence="7">
    <location>
        <position position="105"/>
    </location>
    <ligand>
        <name>substrate</name>
    </ligand>
</feature>
<evidence type="ECO:0000256" key="6">
    <source>
        <dbReference type="ARBA" id="ARBA00022801"/>
    </source>
</evidence>
<protein>
    <recommendedName>
        <fullName evidence="8">5-hydroxyisourate hydrolase</fullName>
        <shortName evidence="8">HIU hydrolase</shortName>
        <shortName evidence="8">HIUHase</shortName>
        <ecNumber evidence="8">3.5.2.17</ecNumber>
    </recommendedName>
</protein>
<keyword evidence="11" id="KW-1185">Reference proteome</keyword>
<dbReference type="PROSITE" id="PS00768">
    <property type="entry name" value="TRANSTHYRETIN_1"/>
    <property type="match status" value="1"/>
</dbReference>
<dbReference type="SUPFAM" id="SSF49472">
    <property type="entry name" value="Transthyretin (synonym: prealbumin)"/>
    <property type="match status" value="1"/>
</dbReference>
<gene>
    <name evidence="10" type="primary">uraH</name>
    <name evidence="10" type="ORF">LR394_16820</name>
</gene>
<evidence type="ECO:0000256" key="4">
    <source>
        <dbReference type="ARBA" id="ARBA00011881"/>
    </source>
</evidence>
<comment type="function">
    <text evidence="2">Catalyzes the hydrolysis of 5-hydroxyisourate (HIU) to 2-oxo-4-hydroxy-4-carboxy-5-ureidoimidazoline (OHCU).</text>
</comment>
<dbReference type="Gene3D" id="2.60.40.180">
    <property type="entry name" value="Transthyretin/hydroxyisourate hydrolase domain"/>
    <property type="match status" value="1"/>
</dbReference>
<dbReference type="PANTHER" id="PTHR10395">
    <property type="entry name" value="URICASE AND TRANSTHYRETIN-RELATED"/>
    <property type="match status" value="1"/>
</dbReference>
<dbReference type="InterPro" id="IPR036817">
    <property type="entry name" value="Transthyretin/HIU_hydrolase_sf"/>
</dbReference>
<dbReference type="Pfam" id="PF00576">
    <property type="entry name" value="Transthyretin"/>
    <property type="match status" value="1"/>
</dbReference>
<dbReference type="PANTHER" id="PTHR10395:SF7">
    <property type="entry name" value="5-HYDROXYISOURATE HYDROLASE"/>
    <property type="match status" value="1"/>
</dbReference>
<evidence type="ECO:0000313" key="11">
    <source>
        <dbReference type="Proteomes" id="UP001138997"/>
    </source>
</evidence>
<evidence type="ECO:0000256" key="2">
    <source>
        <dbReference type="ARBA" id="ARBA00002704"/>
    </source>
</evidence>
<comment type="similarity">
    <text evidence="3 8">Belongs to the transthyretin family. 5-hydroxyisourate hydrolase subfamily.</text>
</comment>
<dbReference type="EC" id="3.5.2.17" evidence="8"/>
<dbReference type="PRINTS" id="PR00189">
    <property type="entry name" value="TRNSTHYRETIN"/>
</dbReference>
<comment type="catalytic activity">
    <reaction evidence="1 8">
        <text>5-hydroxyisourate + H2O = 5-hydroxy-2-oxo-4-ureido-2,5-dihydro-1H-imidazole-5-carboxylate + H(+)</text>
        <dbReference type="Rhea" id="RHEA:23736"/>
        <dbReference type="ChEBI" id="CHEBI:15377"/>
        <dbReference type="ChEBI" id="CHEBI:15378"/>
        <dbReference type="ChEBI" id="CHEBI:18072"/>
        <dbReference type="ChEBI" id="CHEBI:58639"/>
        <dbReference type="EC" id="3.5.2.17"/>
    </reaction>
</comment>
<dbReference type="InterPro" id="IPR023416">
    <property type="entry name" value="Transthyretin/HIU_hydrolase_d"/>
</dbReference>
<sequence>MATLSTHVLDSGTGRPAVGVAVVLEGPNGWLASAVTDADGRVRDWGSDVIVMPGIFRLTFGTGEWFEQQGRECFYPQVSIAFTIAEGDGHFHVPLLLSAYAYSTYRGS</sequence>
<keyword evidence="6 8" id="KW-0378">Hydrolase</keyword>
<proteinExistence type="inferred from homology"/>
<feature type="domain" description="Transthyretin/hydroxyisourate hydrolase" evidence="9">
    <location>
        <begin position="4"/>
        <end position="107"/>
    </location>
</feature>
<evidence type="ECO:0000256" key="3">
    <source>
        <dbReference type="ARBA" id="ARBA00009850"/>
    </source>
</evidence>
<feature type="binding site" evidence="7">
    <location>
        <position position="41"/>
    </location>
    <ligand>
        <name>substrate</name>
    </ligand>
</feature>
<evidence type="ECO:0000313" key="10">
    <source>
        <dbReference type="EMBL" id="MCD5312573.1"/>
    </source>
</evidence>
<name>A0A9X1NGD8_9ACTN</name>
<dbReference type="GO" id="GO:0033971">
    <property type="term" value="F:hydroxyisourate hydrolase activity"/>
    <property type="evidence" value="ECO:0007669"/>
    <property type="project" value="UniProtKB-EC"/>
</dbReference>
<comment type="caution">
    <text evidence="10">The sequence shown here is derived from an EMBL/GenBank/DDBJ whole genome shotgun (WGS) entry which is preliminary data.</text>
</comment>
<evidence type="ECO:0000256" key="5">
    <source>
        <dbReference type="ARBA" id="ARBA00022631"/>
    </source>
</evidence>
<dbReference type="EMBL" id="JAJOMB010000008">
    <property type="protein sequence ID" value="MCD5312573.1"/>
    <property type="molecule type" value="Genomic_DNA"/>
</dbReference>
<accession>A0A9X1NGD8</accession>
<dbReference type="InterPro" id="IPR014306">
    <property type="entry name" value="Hydroxyisourate_hydrolase"/>
</dbReference>
<dbReference type="NCBIfam" id="TIGR02962">
    <property type="entry name" value="hdxy_isourate"/>
    <property type="match status" value="1"/>
</dbReference>
<evidence type="ECO:0000256" key="7">
    <source>
        <dbReference type="PIRSR" id="PIRSR600895-51"/>
    </source>
</evidence>
<dbReference type="RefSeq" id="WP_231442929.1">
    <property type="nucleotide sequence ID" value="NZ_JAJOMB010000008.1"/>
</dbReference>